<dbReference type="PANTHER" id="PTHR43708">
    <property type="entry name" value="CONSERVED EXPRESSED OXIDOREDUCTASE (EUROFUNG)"/>
    <property type="match status" value="1"/>
</dbReference>
<dbReference type="Pfam" id="PF01408">
    <property type="entry name" value="GFO_IDH_MocA"/>
    <property type="match status" value="1"/>
</dbReference>
<proteinExistence type="inferred from homology"/>
<sequence length="351" mass="38856">MSQATPSSEPIRIGLIGFGMASTVFHVPLIQSTGRFVITHVLERSSDKSAVLEPKPTIVRTLGDLLASPIELVVIASPTSVHFEQAKAAILAKKHVVADKPLCVTAAEAEELVRLASENDVVFTVFQNRRWDSDFLTIKSVIESGKVGELELYEAHYDRYRPTLKGVWREQAVPGSGILYDLGAHLVDQALQLFGVPDDVIADVQIQREGAENDDYFRLELVYNNRRGLKVILGAGMLAKELGPKYILKGTKGRLEKFGEDPQEAMLRDGGRPGDAQWGRESEEQSATLYLGESSERVPTHVGTYEVYYANVADVIRNKTALFVDPRSIVAQIRIIEDAKKTVRVNRVNSE</sequence>
<dbReference type="AlphaFoldDB" id="A0A8K1CCN3"/>
<dbReference type="OrthoDB" id="446809at2759"/>
<dbReference type="InterPro" id="IPR004104">
    <property type="entry name" value="Gfo/Idh/MocA-like_OxRdtase_C"/>
</dbReference>
<keyword evidence="6" id="KW-1185">Reference proteome</keyword>
<evidence type="ECO:0000256" key="1">
    <source>
        <dbReference type="ARBA" id="ARBA00010928"/>
    </source>
</evidence>
<evidence type="ECO:0008006" key="7">
    <source>
        <dbReference type="Google" id="ProtNLM"/>
    </source>
</evidence>
<evidence type="ECO:0000259" key="4">
    <source>
        <dbReference type="Pfam" id="PF02894"/>
    </source>
</evidence>
<feature type="domain" description="Gfo/Idh/MocA-like oxidoreductase N-terminal" evidence="3">
    <location>
        <begin position="11"/>
        <end position="125"/>
    </location>
</feature>
<dbReference type="Proteomes" id="UP000794436">
    <property type="component" value="Unassembled WGS sequence"/>
</dbReference>
<dbReference type="PANTHER" id="PTHR43708:SF5">
    <property type="entry name" value="CONSERVED EXPRESSED OXIDOREDUCTASE (EUROFUNG)-RELATED"/>
    <property type="match status" value="1"/>
</dbReference>
<organism evidence="5 6">
    <name type="scientific">Pythium oligandrum</name>
    <name type="common">Mycoparasitic fungus</name>
    <dbReference type="NCBI Taxonomy" id="41045"/>
    <lineage>
        <taxon>Eukaryota</taxon>
        <taxon>Sar</taxon>
        <taxon>Stramenopiles</taxon>
        <taxon>Oomycota</taxon>
        <taxon>Peronosporomycetes</taxon>
        <taxon>Pythiales</taxon>
        <taxon>Pythiaceae</taxon>
        <taxon>Pythium</taxon>
    </lineage>
</organism>
<dbReference type="Gene3D" id="3.30.360.10">
    <property type="entry name" value="Dihydrodipicolinate Reductase, domain 2"/>
    <property type="match status" value="1"/>
</dbReference>
<reference evidence="5" key="1">
    <citation type="submission" date="2019-03" db="EMBL/GenBank/DDBJ databases">
        <title>Long read genome sequence of the mycoparasitic Pythium oligandrum ATCC 38472 isolated from sugarbeet rhizosphere.</title>
        <authorList>
            <person name="Gaulin E."/>
        </authorList>
    </citation>
    <scope>NUCLEOTIDE SEQUENCE</scope>
    <source>
        <strain evidence="5">ATCC 38472_TT</strain>
    </source>
</reference>
<evidence type="ECO:0000313" key="5">
    <source>
        <dbReference type="EMBL" id="TMW60491.1"/>
    </source>
</evidence>
<dbReference type="Pfam" id="PF02894">
    <property type="entry name" value="GFO_IDH_MocA_C"/>
    <property type="match status" value="1"/>
</dbReference>
<name>A0A8K1CCN3_PYTOL</name>
<keyword evidence="2" id="KW-0560">Oxidoreductase</keyword>
<accession>A0A8K1CCN3</accession>
<dbReference type="InterPro" id="IPR000683">
    <property type="entry name" value="Gfo/Idh/MocA-like_OxRdtase_N"/>
</dbReference>
<dbReference type="SUPFAM" id="SSF51735">
    <property type="entry name" value="NAD(P)-binding Rossmann-fold domains"/>
    <property type="match status" value="1"/>
</dbReference>
<dbReference type="GO" id="GO:0000166">
    <property type="term" value="F:nucleotide binding"/>
    <property type="evidence" value="ECO:0007669"/>
    <property type="project" value="InterPro"/>
</dbReference>
<feature type="domain" description="Gfo/Idh/MocA-like oxidoreductase C-terminal" evidence="4">
    <location>
        <begin position="139"/>
        <end position="341"/>
    </location>
</feature>
<dbReference type="GO" id="GO:0016491">
    <property type="term" value="F:oxidoreductase activity"/>
    <property type="evidence" value="ECO:0007669"/>
    <property type="project" value="UniProtKB-KW"/>
</dbReference>
<protein>
    <recommendedName>
        <fullName evidence="7">Oxidoreductase</fullName>
    </recommendedName>
</protein>
<dbReference type="InterPro" id="IPR036291">
    <property type="entry name" value="NAD(P)-bd_dom_sf"/>
</dbReference>
<evidence type="ECO:0000313" key="6">
    <source>
        <dbReference type="Proteomes" id="UP000794436"/>
    </source>
</evidence>
<comment type="caution">
    <text evidence="5">The sequence shown here is derived from an EMBL/GenBank/DDBJ whole genome shotgun (WGS) entry which is preliminary data.</text>
</comment>
<dbReference type="InterPro" id="IPR051317">
    <property type="entry name" value="Gfo/Idh/MocA_oxidoreduct"/>
</dbReference>
<comment type="similarity">
    <text evidence="1">Belongs to the Gfo/Idh/MocA family.</text>
</comment>
<dbReference type="Gene3D" id="3.40.50.720">
    <property type="entry name" value="NAD(P)-binding Rossmann-like Domain"/>
    <property type="match status" value="1"/>
</dbReference>
<gene>
    <name evidence="5" type="ORF">Poli38472_000533</name>
</gene>
<evidence type="ECO:0000259" key="3">
    <source>
        <dbReference type="Pfam" id="PF01408"/>
    </source>
</evidence>
<evidence type="ECO:0000256" key="2">
    <source>
        <dbReference type="ARBA" id="ARBA00023002"/>
    </source>
</evidence>
<dbReference type="EMBL" id="SPLM01000108">
    <property type="protein sequence ID" value="TMW60491.1"/>
    <property type="molecule type" value="Genomic_DNA"/>
</dbReference>